<dbReference type="EMBL" id="JBEXIP010000034">
    <property type="protein sequence ID" value="MET8437157.1"/>
    <property type="molecule type" value="Genomic_DNA"/>
</dbReference>
<proteinExistence type="predicted"/>
<dbReference type="RefSeq" id="WP_356502110.1">
    <property type="nucleotide sequence ID" value="NZ_JBEXEF010000067.1"/>
</dbReference>
<accession>A0ABV2UH31</accession>
<dbReference type="Proteomes" id="UP001550044">
    <property type="component" value="Unassembled WGS sequence"/>
</dbReference>
<evidence type="ECO:0000313" key="2">
    <source>
        <dbReference type="Proteomes" id="UP001550044"/>
    </source>
</evidence>
<sequence>MTDEAPVQESAGEGMRPCDFCGNPVVIDSIDEYDCPVCGERDEEQPDVAGRDS</sequence>
<organism evidence="1 2">
    <name type="scientific">Streptomyces sp. 900116325</name>
    <dbReference type="NCBI Taxonomy" id="3154295"/>
    <lineage>
        <taxon>Bacteria</taxon>
        <taxon>Bacillati</taxon>
        <taxon>Actinomycetota</taxon>
        <taxon>Actinomycetes</taxon>
        <taxon>Kitasatosporales</taxon>
        <taxon>Streptomycetaceae</taxon>
        <taxon>Streptomyces</taxon>
    </lineage>
</organism>
<keyword evidence="2" id="KW-1185">Reference proteome</keyword>
<name>A0ABV2UH31_9ACTN</name>
<evidence type="ECO:0000313" key="1">
    <source>
        <dbReference type="EMBL" id="MET8437157.1"/>
    </source>
</evidence>
<protein>
    <submittedName>
        <fullName evidence="1">Uncharacterized protein</fullName>
    </submittedName>
</protein>
<reference evidence="1 2" key="1">
    <citation type="submission" date="2024-06" db="EMBL/GenBank/DDBJ databases">
        <title>The Natural Products Discovery Center: Release of the First 8490 Sequenced Strains for Exploring Actinobacteria Biosynthetic Diversity.</title>
        <authorList>
            <person name="Kalkreuter E."/>
            <person name="Kautsar S.A."/>
            <person name="Yang D."/>
            <person name="Bader C.D."/>
            <person name="Teijaro C.N."/>
            <person name="Fluegel L."/>
            <person name="Davis C.M."/>
            <person name="Simpson J.R."/>
            <person name="Lauterbach L."/>
            <person name="Steele A.D."/>
            <person name="Gui C."/>
            <person name="Meng S."/>
            <person name="Li G."/>
            <person name="Viehrig K."/>
            <person name="Ye F."/>
            <person name="Su P."/>
            <person name="Kiefer A.F."/>
            <person name="Nichols A."/>
            <person name="Cepeda A.J."/>
            <person name="Yan W."/>
            <person name="Fan B."/>
            <person name="Jiang Y."/>
            <person name="Adhikari A."/>
            <person name="Zheng C.-J."/>
            <person name="Schuster L."/>
            <person name="Cowan T.M."/>
            <person name="Smanski M.J."/>
            <person name="Chevrette M.G."/>
            <person name="De Carvalho L.P.S."/>
            <person name="Shen B."/>
        </authorList>
    </citation>
    <scope>NUCLEOTIDE SEQUENCE [LARGE SCALE GENOMIC DNA]</scope>
    <source>
        <strain evidence="1 2">NPDC005137</strain>
    </source>
</reference>
<gene>
    <name evidence="1" type="ORF">ABZV61_31215</name>
</gene>
<comment type="caution">
    <text evidence="1">The sequence shown here is derived from an EMBL/GenBank/DDBJ whole genome shotgun (WGS) entry which is preliminary data.</text>
</comment>